<evidence type="ECO:0000313" key="2">
    <source>
        <dbReference type="Proteomes" id="UP000789375"/>
    </source>
</evidence>
<comment type="caution">
    <text evidence="1">The sequence shown here is derived from an EMBL/GenBank/DDBJ whole genome shotgun (WGS) entry which is preliminary data.</text>
</comment>
<sequence length="42" mass="5058">MHKNNCNTEKIERPIHNSFNNKAFLHDLFWDNKSNILFISLI</sequence>
<name>A0A9N9CCX7_FUNMO</name>
<reference evidence="1" key="1">
    <citation type="submission" date="2021-06" db="EMBL/GenBank/DDBJ databases">
        <authorList>
            <person name="Kallberg Y."/>
            <person name="Tangrot J."/>
            <person name="Rosling A."/>
        </authorList>
    </citation>
    <scope>NUCLEOTIDE SEQUENCE</scope>
    <source>
        <strain evidence="1">87-6 pot B 2015</strain>
    </source>
</reference>
<dbReference type="EMBL" id="CAJVPP010002362">
    <property type="protein sequence ID" value="CAG8597418.1"/>
    <property type="molecule type" value="Genomic_DNA"/>
</dbReference>
<evidence type="ECO:0000313" key="1">
    <source>
        <dbReference type="EMBL" id="CAG8597418.1"/>
    </source>
</evidence>
<dbReference type="AlphaFoldDB" id="A0A9N9CCX7"/>
<gene>
    <name evidence="1" type="ORF">FMOSSE_LOCUS8764</name>
</gene>
<organism evidence="1 2">
    <name type="scientific">Funneliformis mosseae</name>
    <name type="common">Endomycorrhizal fungus</name>
    <name type="synonym">Glomus mosseae</name>
    <dbReference type="NCBI Taxonomy" id="27381"/>
    <lineage>
        <taxon>Eukaryota</taxon>
        <taxon>Fungi</taxon>
        <taxon>Fungi incertae sedis</taxon>
        <taxon>Mucoromycota</taxon>
        <taxon>Glomeromycotina</taxon>
        <taxon>Glomeromycetes</taxon>
        <taxon>Glomerales</taxon>
        <taxon>Glomeraceae</taxon>
        <taxon>Funneliformis</taxon>
    </lineage>
</organism>
<proteinExistence type="predicted"/>
<keyword evidence="2" id="KW-1185">Reference proteome</keyword>
<dbReference type="Proteomes" id="UP000789375">
    <property type="component" value="Unassembled WGS sequence"/>
</dbReference>
<accession>A0A9N9CCX7</accession>
<protein>
    <submittedName>
        <fullName evidence="1">10757_t:CDS:1</fullName>
    </submittedName>
</protein>